<comment type="similarity">
    <text evidence="2">Belongs to the MotB family.</text>
</comment>
<keyword evidence="5 9" id="KW-1133">Transmembrane helix</keyword>
<dbReference type="InterPro" id="IPR050330">
    <property type="entry name" value="Bact_OuterMem_StrucFunc"/>
</dbReference>
<dbReference type="InterPro" id="IPR025713">
    <property type="entry name" value="MotB-like_N_dom"/>
</dbReference>
<name>A0A1V2H3M2_9PROT</name>
<dbReference type="InterPro" id="IPR036737">
    <property type="entry name" value="OmpA-like_sf"/>
</dbReference>
<evidence type="ECO:0000313" key="12">
    <source>
        <dbReference type="Proteomes" id="UP000188879"/>
    </source>
</evidence>
<dbReference type="SUPFAM" id="SSF103088">
    <property type="entry name" value="OmpA-like"/>
    <property type="match status" value="1"/>
</dbReference>
<feature type="compositionally biased region" description="Gly residues" evidence="8">
    <location>
        <begin position="220"/>
        <end position="234"/>
    </location>
</feature>
<gene>
    <name evidence="11" type="ORF">BKE38_09320</name>
</gene>
<reference evidence="11 12" key="1">
    <citation type="submission" date="2016-10" db="EMBL/GenBank/DDBJ databases">
        <title>Draft Genome sequence of Roseomonas sp. strain M3.</title>
        <authorList>
            <person name="Subhash Y."/>
            <person name="Lee S."/>
        </authorList>
    </citation>
    <scope>NUCLEOTIDE SEQUENCE [LARGE SCALE GENOMIC DNA]</scope>
    <source>
        <strain evidence="11 12">M3</strain>
    </source>
</reference>
<feature type="region of interest" description="Disordered" evidence="8">
    <location>
        <begin position="69"/>
        <end position="134"/>
    </location>
</feature>
<keyword evidence="12" id="KW-1185">Reference proteome</keyword>
<proteinExistence type="inferred from homology"/>
<dbReference type="OrthoDB" id="7170686at2"/>
<dbReference type="EMBL" id="MLCO01000074">
    <property type="protein sequence ID" value="ONG55274.1"/>
    <property type="molecule type" value="Genomic_DNA"/>
</dbReference>
<protein>
    <recommendedName>
        <fullName evidence="10">OmpA-like domain-containing protein</fullName>
    </recommendedName>
</protein>
<feature type="compositionally biased region" description="Basic and acidic residues" evidence="8">
    <location>
        <begin position="13"/>
        <end position="23"/>
    </location>
</feature>
<feature type="domain" description="OmpA-like" evidence="10">
    <location>
        <begin position="279"/>
        <end position="398"/>
    </location>
</feature>
<dbReference type="PANTHER" id="PTHR30329:SF21">
    <property type="entry name" value="LIPOPROTEIN YIAD-RELATED"/>
    <property type="match status" value="1"/>
</dbReference>
<evidence type="ECO:0000256" key="7">
    <source>
        <dbReference type="PROSITE-ProRule" id="PRU00473"/>
    </source>
</evidence>
<feature type="region of interest" description="Disordered" evidence="8">
    <location>
        <begin position="1"/>
        <end position="24"/>
    </location>
</feature>
<dbReference type="GO" id="GO:0005886">
    <property type="term" value="C:plasma membrane"/>
    <property type="evidence" value="ECO:0007669"/>
    <property type="project" value="UniProtKB-SubCell"/>
</dbReference>
<accession>A0A1V2H3M2</accession>
<evidence type="ECO:0000256" key="3">
    <source>
        <dbReference type="ARBA" id="ARBA00022475"/>
    </source>
</evidence>
<keyword evidence="3" id="KW-1003">Cell membrane</keyword>
<evidence type="ECO:0000256" key="6">
    <source>
        <dbReference type="ARBA" id="ARBA00023136"/>
    </source>
</evidence>
<dbReference type="Pfam" id="PF00691">
    <property type="entry name" value="OmpA"/>
    <property type="match status" value="1"/>
</dbReference>
<keyword evidence="6 7" id="KW-0472">Membrane</keyword>
<dbReference type="CDD" id="cd07185">
    <property type="entry name" value="OmpA_C-like"/>
    <property type="match status" value="1"/>
</dbReference>
<organism evidence="11 12">
    <name type="scientific">Teichococcus deserti</name>
    <dbReference type="NCBI Taxonomy" id="1817963"/>
    <lineage>
        <taxon>Bacteria</taxon>
        <taxon>Pseudomonadati</taxon>
        <taxon>Pseudomonadota</taxon>
        <taxon>Alphaproteobacteria</taxon>
        <taxon>Acetobacterales</taxon>
        <taxon>Roseomonadaceae</taxon>
        <taxon>Roseomonas</taxon>
    </lineage>
</organism>
<sequence>MAKNRNQRPIVIVRREEGGEHGHHGGAWKIAYADFVTAMMAFFLLMWLINATTDAQRVGLADYFAPSNILSRGSSGSGEPFGGRTLNSDQKLAGEPPPVTSNRPPSAASTLDRPREEDETDEEALPQRQPPRRIRENLEALSAYEAARNPVADRGANRGEFAAGQPSEMPTDASGQAEGASAASAANAASGAALQALLVAQQGPAAAAAQAATQAASGNAQGGQAAGQTDGQGQGQMTAQQAREALDRAAQDIRAAIQSDPQIADLARQLLVEQTREGLRIQLVDADGQPVFSASQAAPNARGRALLQQVARVVARLPNAVDISGHTDATPFRGGGDRSNWELSSERASAARRILVEAGIAEDRLRAVAGRADRDLLLKDRPTDPTNRRVSILVLMPANAPRGFAP</sequence>
<dbReference type="Proteomes" id="UP000188879">
    <property type="component" value="Unassembled WGS sequence"/>
</dbReference>
<comment type="subcellular location">
    <subcellularLocation>
        <location evidence="1">Cell membrane</location>
        <topology evidence="1">Single-pass membrane protein</topology>
    </subcellularLocation>
</comment>
<evidence type="ECO:0000256" key="1">
    <source>
        <dbReference type="ARBA" id="ARBA00004162"/>
    </source>
</evidence>
<feature type="region of interest" description="Disordered" evidence="8">
    <location>
        <begin position="220"/>
        <end position="242"/>
    </location>
</feature>
<evidence type="ECO:0000256" key="9">
    <source>
        <dbReference type="SAM" id="Phobius"/>
    </source>
</evidence>
<feature type="compositionally biased region" description="Polar residues" evidence="8">
    <location>
        <begin position="100"/>
        <end position="109"/>
    </location>
</feature>
<dbReference type="PROSITE" id="PS51123">
    <property type="entry name" value="OMPA_2"/>
    <property type="match status" value="1"/>
</dbReference>
<feature type="region of interest" description="Disordered" evidence="8">
    <location>
        <begin position="146"/>
        <end position="180"/>
    </location>
</feature>
<comment type="caution">
    <text evidence="11">The sequence shown here is derived from an EMBL/GenBank/DDBJ whole genome shotgun (WGS) entry which is preliminary data.</text>
</comment>
<evidence type="ECO:0000256" key="2">
    <source>
        <dbReference type="ARBA" id="ARBA00008914"/>
    </source>
</evidence>
<keyword evidence="4 9" id="KW-0812">Transmembrane</keyword>
<evidence type="ECO:0000256" key="5">
    <source>
        <dbReference type="ARBA" id="ARBA00022989"/>
    </source>
</evidence>
<dbReference type="Gene3D" id="3.30.1330.60">
    <property type="entry name" value="OmpA-like domain"/>
    <property type="match status" value="1"/>
</dbReference>
<feature type="transmembrane region" description="Helical" evidence="9">
    <location>
        <begin position="30"/>
        <end position="49"/>
    </location>
</feature>
<dbReference type="RefSeq" id="WP_076957085.1">
    <property type="nucleotide sequence ID" value="NZ_MLCO01000074.1"/>
</dbReference>
<dbReference type="PANTHER" id="PTHR30329">
    <property type="entry name" value="STATOR ELEMENT OF FLAGELLAR MOTOR COMPLEX"/>
    <property type="match status" value="1"/>
</dbReference>
<evidence type="ECO:0000313" key="11">
    <source>
        <dbReference type="EMBL" id="ONG55274.1"/>
    </source>
</evidence>
<dbReference type="AlphaFoldDB" id="A0A1V2H3M2"/>
<dbReference type="InterPro" id="IPR006665">
    <property type="entry name" value="OmpA-like"/>
</dbReference>
<evidence type="ECO:0000259" key="10">
    <source>
        <dbReference type="PROSITE" id="PS51123"/>
    </source>
</evidence>
<evidence type="ECO:0000256" key="8">
    <source>
        <dbReference type="SAM" id="MobiDB-lite"/>
    </source>
</evidence>
<dbReference type="Pfam" id="PF13677">
    <property type="entry name" value="MotB_plug"/>
    <property type="match status" value="1"/>
</dbReference>
<evidence type="ECO:0000256" key="4">
    <source>
        <dbReference type="ARBA" id="ARBA00022692"/>
    </source>
</evidence>